<proteinExistence type="predicted"/>
<dbReference type="SUPFAM" id="SSF48150">
    <property type="entry name" value="DNA-glycosylase"/>
    <property type="match status" value="1"/>
</dbReference>
<feature type="compositionally biased region" description="Basic and acidic residues" evidence="1">
    <location>
        <begin position="95"/>
        <end position="105"/>
    </location>
</feature>
<dbReference type="GO" id="GO:0006285">
    <property type="term" value="P:base-excision repair, AP site formation"/>
    <property type="evidence" value="ECO:0007669"/>
    <property type="project" value="UniProtKB-ARBA"/>
</dbReference>
<dbReference type="InterPro" id="IPR011257">
    <property type="entry name" value="DNA_glycosylase"/>
</dbReference>
<dbReference type="EMBL" id="LN891145">
    <property type="protein sequence ID" value="CUS08149.1"/>
    <property type="molecule type" value="Genomic_DNA"/>
</dbReference>
<feature type="region of interest" description="Disordered" evidence="1">
    <location>
        <begin position="492"/>
        <end position="514"/>
    </location>
</feature>
<feature type="region of interest" description="Disordered" evidence="1">
    <location>
        <begin position="289"/>
        <end position="310"/>
    </location>
</feature>
<dbReference type="CDD" id="cd00056">
    <property type="entry name" value="ENDO3c"/>
    <property type="match status" value="1"/>
</dbReference>
<dbReference type="InterPro" id="IPR003265">
    <property type="entry name" value="HhH-GPD_domain"/>
</dbReference>
<dbReference type="PANTHER" id="PTHR47203">
    <property type="match status" value="1"/>
</dbReference>
<evidence type="ECO:0000256" key="1">
    <source>
        <dbReference type="SAM" id="MobiDB-lite"/>
    </source>
</evidence>
<dbReference type="PANTHER" id="PTHR47203:SF1">
    <property type="entry name" value="HYPOTHETICAL BASE EXCISION DNA REPAIR PROTEIN (EUROFUNG)"/>
    <property type="match status" value="1"/>
</dbReference>
<keyword evidence="4" id="KW-1185">Reference proteome</keyword>
<feature type="region of interest" description="Disordered" evidence="1">
    <location>
        <begin position="95"/>
        <end position="124"/>
    </location>
</feature>
<feature type="domain" description="HhH-GPD" evidence="2">
    <location>
        <begin position="199"/>
        <end position="413"/>
    </location>
</feature>
<protein>
    <recommendedName>
        <fullName evidence="2">HhH-GPD domain-containing protein</fullName>
    </recommendedName>
</protein>
<evidence type="ECO:0000313" key="3">
    <source>
        <dbReference type="EMBL" id="CUS08149.1"/>
    </source>
</evidence>
<gene>
    <name evidence="3" type="ORF">GSTUAT00007731001</name>
</gene>
<name>A0A292PKT4_9PEZI</name>
<dbReference type="Gene3D" id="1.10.1670.10">
    <property type="entry name" value="Helix-hairpin-Helix base-excision DNA repair enzymes (C-terminal)"/>
    <property type="match status" value="1"/>
</dbReference>
<feature type="compositionally biased region" description="Basic and acidic residues" evidence="1">
    <location>
        <begin position="492"/>
        <end position="506"/>
    </location>
</feature>
<dbReference type="Proteomes" id="UP001412239">
    <property type="component" value="Unassembled WGS sequence"/>
</dbReference>
<feature type="compositionally biased region" description="Basic and acidic residues" evidence="1">
    <location>
        <begin position="289"/>
        <end position="309"/>
    </location>
</feature>
<dbReference type="Gene3D" id="1.10.340.30">
    <property type="entry name" value="Hypothetical protein, domain 2"/>
    <property type="match status" value="1"/>
</dbReference>
<evidence type="ECO:0000313" key="4">
    <source>
        <dbReference type="Proteomes" id="UP001412239"/>
    </source>
</evidence>
<dbReference type="AlphaFoldDB" id="A0A292PKT4"/>
<evidence type="ECO:0000259" key="2">
    <source>
        <dbReference type="SMART" id="SM00478"/>
    </source>
</evidence>
<accession>A0A292PKT4</accession>
<dbReference type="SMART" id="SM00478">
    <property type="entry name" value="ENDO3c"/>
    <property type="match status" value="1"/>
</dbReference>
<dbReference type="InterPro" id="IPR023170">
    <property type="entry name" value="HhH_base_excis_C"/>
</dbReference>
<sequence length="514" mass="56417">MAMQLRPRVSLGSLPTPSVKIGRGRGRAVKTKVLEAVSRDSVSNMVNVERQSVTHHKNEAIEWAQAPKFHQNDGGKISLPNKVSPGVEAGIKREAVGGEEEKVKEESDEDSKSPGLLDGQSDLDDEIRTRNRKLAYALGTTPFPGHKLPTPHNVEEVVALLTVAHGPATRPDKVPKPDNSVSGCGEVPSVLDAVIRTLLSANTHNSNSSKAFAGLIDRFGLVPEYGEVEGVKGRSDAGTVDWDAVRRADLDDVVNSIRKGGMAPTKGRRIKNLLDAVWKESIERKRAERIKKEGSAKQEDEETIKKEPLDNYSIDDEDGDLSLDYIHKLTDEEAREKLTSFDGVGPKTASCVMLFCLQRDSFAVDTHVFRLSKFLKWVPAKATRETTYAHLDVRVPAEHKYALHNLLIRHGRTCKECKAGPKHRGKKRASSETSLDLSPGPGPKMRKVWIGTGMMKEILVEVPDTGQEGEAESEKCVLRALLKRQRDEKAKAKMEAKEGMDAKTKGEGGGVDVV</sequence>
<reference evidence="3" key="1">
    <citation type="submission" date="2015-10" db="EMBL/GenBank/DDBJ databases">
        <authorList>
            <person name="Regsiter A."/>
            <person name="william w."/>
        </authorList>
    </citation>
    <scope>NUCLEOTIDE SEQUENCE</scope>
    <source>
        <strain evidence="3">Montdore</strain>
    </source>
</reference>
<dbReference type="GO" id="GO:0000702">
    <property type="term" value="F:oxidized base lesion DNA N-glycosylase activity"/>
    <property type="evidence" value="ECO:0007669"/>
    <property type="project" value="UniProtKB-ARBA"/>
</dbReference>
<dbReference type="Pfam" id="PF00730">
    <property type="entry name" value="HhH-GPD"/>
    <property type="match status" value="1"/>
</dbReference>
<organism evidence="3 4">
    <name type="scientific">Tuber aestivum</name>
    <name type="common">summer truffle</name>
    <dbReference type="NCBI Taxonomy" id="59557"/>
    <lineage>
        <taxon>Eukaryota</taxon>
        <taxon>Fungi</taxon>
        <taxon>Dikarya</taxon>
        <taxon>Ascomycota</taxon>
        <taxon>Pezizomycotina</taxon>
        <taxon>Pezizomycetes</taxon>
        <taxon>Pezizales</taxon>
        <taxon>Tuberaceae</taxon>
        <taxon>Tuber</taxon>
    </lineage>
</organism>
<feature type="region of interest" description="Disordered" evidence="1">
    <location>
        <begin position="417"/>
        <end position="443"/>
    </location>
</feature>